<reference evidence="2 3" key="1">
    <citation type="submission" date="2018-08" db="EMBL/GenBank/DDBJ databases">
        <title>Lysobacter sp. zong2l5, whole genome shotgun sequence.</title>
        <authorList>
            <person name="Zhang X."/>
            <person name="Feng G."/>
            <person name="Zhu H."/>
        </authorList>
    </citation>
    <scope>NUCLEOTIDE SEQUENCE [LARGE SCALE GENOMIC DNA]</scope>
    <source>
        <strain evidence="3">zong2l5</strain>
    </source>
</reference>
<keyword evidence="1" id="KW-0732">Signal</keyword>
<dbReference type="Proteomes" id="UP000264492">
    <property type="component" value="Unassembled WGS sequence"/>
</dbReference>
<name>A0A371K3Z8_9GAMM</name>
<dbReference type="RefSeq" id="WP_115858084.1">
    <property type="nucleotide sequence ID" value="NZ_QTSU01000001.1"/>
</dbReference>
<dbReference type="OrthoDB" id="9181189at2"/>
<proteinExistence type="predicted"/>
<sequence>MKAIAMGLLLCCAMPAQAACLGATPLAAARAWFERHYEFFNDDPAPTRDLYTAELYRLLQREYDCTAQGELCALGADPWLDAQDGEARDPQYTAIGERAVRVSYRFLLAPSEPAQMRSATLQFSGASGCWRADDLVGPAGLSFKRTLQDAYPP</sequence>
<dbReference type="AlphaFoldDB" id="A0A371K3Z8"/>
<comment type="caution">
    <text evidence="2">The sequence shown here is derived from an EMBL/GenBank/DDBJ whole genome shotgun (WGS) entry which is preliminary data.</text>
</comment>
<accession>A0A371K3Z8</accession>
<keyword evidence="3" id="KW-1185">Reference proteome</keyword>
<protein>
    <recommendedName>
        <fullName evidence="4">DUF3828 domain-containing protein</fullName>
    </recommendedName>
</protein>
<evidence type="ECO:0008006" key="4">
    <source>
        <dbReference type="Google" id="ProtNLM"/>
    </source>
</evidence>
<evidence type="ECO:0000313" key="3">
    <source>
        <dbReference type="Proteomes" id="UP000264492"/>
    </source>
</evidence>
<evidence type="ECO:0000313" key="2">
    <source>
        <dbReference type="EMBL" id="RDZ28645.1"/>
    </source>
</evidence>
<feature type="chain" id="PRO_5016712393" description="DUF3828 domain-containing protein" evidence="1">
    <location>
        <begin position="19"/>
        <end position="153"/>
    </location>
</feature>
<evidence type="ECO:0000256" key="1">
    <source>
        <dbReference type="SAM" id="SignalP"/>
    </source>
</evidence>
<gene>
    <name evidence="2" type="ORF">DX914_05835</name>
</gene>
<dbReference type="EMBL" id="QTSU01000001">
    <property type="protein sequence ID" value="RDZ28645.1"/>
    <property type="molecule type" value="Genomic_DNA"/>
</dbReference>
<feature type="signal peptide" evidence="1">
    <location>
        <begin position="1"/>
        <end position="18"/>
    </location>
</feature>
<organism evidence="2 3">
    <name type="scientific">Lysobacter silvisoli</name>
    <dbReference type="NCBI Taxonomy" id="2293254"/>
    <lineage>
        <taxon>Bacteria</taxon>
        <taxon>Pseudomonadati</taxon>
        <taxon>Pseudomonadota</taxon>
        <taxon>Gammaproteobacteria</taxon>
        <taxon>Lysobacterales</taxon>
        <taxon>Lysobacteraceae</taxon>
        <taxon>Lysobacter</taxon>
    </lineage>
</organism>